<sequence>MCAACRRRSVAPSRCSPSCSRSPATRTCCATSSPAAQAKRSRLLLDAYGAEDGWCSSASASDGAVVNFGGLYGAAAAAAAQDDAGSSSPTTCSHRRTSSPSTADTELSGGREADM</sequence>
<protein>
    <submittedName>
        <fullName evidence="2">Uncharacterized protein</fullName>
    </submittedName>
</protein>
<evidence type="ECO:0000313" key="3">
    <source>
        <dbReference type="Proteomes" id="UP001341281"/>
    </source>
</evidence>
<evidence type="ECO:0000256" key="1">
    <source>
        <dbReference type="SAM" id="MobiDB-lite"/>
    </source>
</evidence>
<keyword evidence="3" id="KW-1185">Reference proteome</keyword>
<proteinExistence type="predicted"/>
<name>A0AAQ3U5P5_PASNO</name>
<reference evidence="2 3" key="1">
    <citation type="submission" date="2024-02" db="EMBL/GenBank/DDBJ databases">
        <title>High-quality chromosome-scale genome assembly of Pensacola bahiagrass (Paspalum notatum Flugge var. saurae).</title>
        <authorList>
            <person name="Vega J.M."/>
            <person name="Podio M."/>
            <person name="Orjuela J."/>
            <person name="Siena L.A."/>
            <person name="Pessino S.C."/>
            <person name="Combes M.C."/>
            <person name="Mariac C."/>
            <person name="Albertini E."/>
            <person name="Pupilli F."/>
            <person name="Ortiz J.P.A."/>
            <person name="Leblanc O."/>
        </authorList>
    </citation>
    <scope>NUCLEOTIDE SEQUENCE [LARGE SCALE GENOMIC DNA]</scope>
    <source>
        <strain evidence="2">R1</strain>
        <tissue evidence="2">Leaf</tissue>
    </source>
</reference>
<organism evidence="2 3">
    <name type="scientific">Paspalum notatum var. saurae</name>
    <dbReference type="NCBI Taxonomy" id="547442"/>
    <lineage>
        <taxon>Eukaryota</taxon>
        <taxon>Viridiplantae</taxon>
        <taxon>Streptophyta</taxon>
        <taxon>Embryophyta</taxon>
        <taxon>Tracheophyta</taxon>
        <taxon>Spermatophyta</taxon>
        <taxon>Magnoliopsida</taxon>
        <taxon>Liliopsida</taxon>
        <taxon>Poales</taxon>
        <taxon>Poaceae</taxon>
        <taxon>PACMAD clade</taxon>
        <taxon>Panicoideae</taxon>
        <taxon>Andropogonodae</taxon>
        <taxon>Paspaleae</taxon>
        <taxon>Paspalinae</taxon>
        <taxon>Paspalum</taxon>
    </lineage>
</organism>
<dbReference type="AlphaFoldDB" id="A0AAQ3U5P5"/>
<dbReference type="Proteomes" id="UP001341281">
    <property type="component" value="Chromosome 07"/>
</dbReference>
<evidence type="ECO:0000313" key="2">
    <source>
        <dbReference type="EMBL" id="WVZ86069.1"/>
    </source>
</evidence>
<feature type="region of interest" description="Disordered" evidence="1">
    <location>
        <begin position="83"/>
        <end position="115"/>
    </location>
</feature>
<accession>A0AAQ3U5P5</accession>
<feature type="compositionally biased region" description="Polar residues" evidence="1">
    <location>
        <begin position="84"/>
        <end position="105"/>
    </location>
</feature>
<dbReference type="EMBL" id="CP144751">
    <property type="protein sequence ID" value="WVZ86069.1"/>
    <property type="molecule type" value="Genomic_DNA"/>
</dbReference>
<gene>
    <name evidence="2" type="ORF">U9M48_032910</name>
</gene>